<name>A0A6N8G1W7_9CHRO</name>
<protein>
    <submittedName>
        <fullName evidence="1">Uncharacterized protein</fullName>
    </submittedName>
</protein>
<dbReference type="Proteomes" id="UP000441797">
    <property type="component" value="Unassembled WGS sequence"/>
</dbReference>
<evidence type="ECO:0000313" key="2">
    <source>
        <dbReference type="Proteomes" id="UP000441797"/>
    </source>
</evidence>
<dbReference type="EMBL" id="NAPY01000054">
    <property type="protein sequence ID" value="MUL38954.1"/>
    <property type="molecule type" value="Genomic_DNA"/>
</dbReference>
<keyword evidence="2" id="KW-1185">Reference proteome</keyword>
<evidence type="ECO:0000313" key="1">
    <source>
        <dbReference type="EMBL" id="MUL38954.1"/>
    </source>
</evidence>
<accession>A0A6N8G1W7</accession>
<reference evidence="1 2" key="1">
    <citation type="journal article" date="2019" name="Front. Microbiol.">
        <title>Genomic Features for Desiccation Tolerance and Sugar Biosynthesis in the Extremophile Gloeocapsopsis sp. UTEX B3054.</title>
        <authorList>
            <person name="Urrejola C."/>
            <person name="Alcorta J."/>
            <person name="Salas L."/>
            <person name="Vasquez M."/>
            <person name="Polz M.F."/>
            <person name="Vicuna R."/>
            <person name="Diez B."/>
        </authorList>
    </citation>
    <scope>NUCLEOTIDE SEQUENCE [LARGE SCALE GENOMIC DNA]</scope>
    <source>
        <strain evidence="1 2">1H9</strain>
    </source>
</reference>
<dbReference type="AlphaFoldDB" id="A0A6N8G1W7"/>
<gene>
    <name evidence="1" type="ORF">BWI75_22260</name>
</gene>
<proteinExistence type="predicted"/>
<organism evidence="1 2">
    <name type="scientific">Gloeocapsopsis dulcis AAB1 = 1H9</name>
    <dbReference type="NCBI Taxonomy" id="1433147"/>
    <lineage>
        <taxon>Bacteria</taxon>
        <taxon>Bacillati</taxon>
        <taxon>Cyanobacteriota</taxon>
        <taxon>Cyanophyceae</taxon>
        <taxon>Oscillatoriophycideae</taxon>
        <taxon>Chroococcales</taxon>
        <taxon>Chroococcaceae</taxon>
        <taxon>Gloeocapsopsis</taxon>
        <taxon>Gloeocapsopsis dulcis</taxon>
    </lineage>
</organism>
<comment type="caution">
    <text evidence="1">The sequence shown here is derived from an EMBL/GenBank/DDBJ whole genome shotgun (WGS) entry which is preliminary data.</text>
</comment>
<sequence length="75" mass="8894">MRYPQKYPQPHHRDQDVLGANSDIKELFITDSEGWEEIAQYSSFYSIIGYQAIGFDALGEQYLAYLFFTEEYKNR</sequence>